<accession>A0ABT7LJE1</accession>
<dbReference type="EMBL" id="JASVDS010000002">
    <property type="protein sequence ID" value="MDL5031785.1"/>
    <property type="molecule type" value="Genomic_DNA"/>
</dbReference>
<dbReference type="Proteomes" id="UP001238603">
    <property type="component" value="Unassembled WGS sequence"/>
</dbReference>
<keyword evidence="1" id="KW-1133">Transmembrane helix</keyword>
<dbReference type="RefSeq" id="WP_285981898.1">
    <property type="nucleotide sequence ID" value="NZ_JASVDS010000002.1"/>
</dbReference>
<evidence type="ECO:0000313" key="3">
    <source>
        <dbReference type="EMBL" id="MDL5031785.1"/>
    </source>
</evidence>
<protein>
    <submittedName>
        <fullName evidence="3">Uncharacterized protein</fullName>
    </submittedName>
</protein>
<evidence type="ECO:0000256" key="2">
    <source>
        <dbReference type="SAM" id="SignalP"/>
    </source>
</evidence>
<name>A0ABT7LJE1_9BURK</name>
<gene>
    <name evidence="3" type="ORF">QRD43_07675</name>
</gene>
<keyword evidence="1" id="KW-0472">Membrane</keyword>
<feature type="transmembrane region" description="Helical" evidence="1">
    <location>
        <begin position="111"/>
        <end position="130"/>
    </location>
</feature>
<feature type="transmembrane region" description="Helical" evidence="1">
    <location>
        <begin position="136"/>
        <end position="153"/>
    </location>
</feature>
<keyword evidence="1" id="KW-0812">Transmembrane</keyword>
<proteinExistence type="predicted"/>
<evidence type="ECO:0000313" key="4">
    <source>
        <dbReference type="Proteomes" id="UP001238603"/>
    </source>
</evidence>
<keyword evidence="4" id="KW-1185">Reference proteome</keyword>
<evidence type="ECO:0000256" key="1">
    <source>
        <dbReference type="SAM" id="Phobius"/>
    </source>
</evidence>
<comment type="caution">
    <text evidence="3">The sequence shown here is derived from an EMBL/GenBank/DDBJ whole genome shotgun (WGS) entry which is preliminary data.</text>
</comment>
<sequence length="168" mass="17699">MHFAAAVIRLLVLLGLACSAGSLAWAQAGAPAKATSDVIAPDTSGTVPLNRASVIRGVDPQPASASENAIESQMTSREFRLSVLIVMFGIIISLIQFLLLRSIVKEKTEIITRTFTITLIVVGTMFLIAAGYRTEQISPALGLFGTIAGYLLGRTDQSAARSSAHPGE</sequence>
<feature type="transmembrane region" description="Helical" evidence="1">
    <location>
        <begin position="81"/>
        <end position="99"/>
    </location>
</feature>
<reference evidence="3 4" key="1">
    <citation type="submission" date="2023-06" db="EMBL/GenBank/DDBJ databases">
        <title>Pelomonas sp. APW6 16S ribosomal RNA gene genome sequencing and assembly.</title>
        <authorList>
            <person name="Woo H."/>
        </authorList>
    </citation>
    <scope>NUCLEOTIDE SEQUENCE [LARGE SCALE GENOMIC DNA]</scope>
    <source>
        <strain evidence="3 4">APW6</strain>
    </source>
</reference>
<feature type="signal peptide" evidence="2">
    <location>
        <begin position="1"/>
        <end position="24"/>
    </location>
</feature>
<organism evidence="3 4">
    <name type="scientific">Roseateles subflavus</name>
    <dbReference type="NCBI Taxonomy" id="3053353"/>
    <lineage>
        <taxon>Bacteria</taxon>
        <taxon>Pseudomonadati</taxon>
        <taxon>Pseudomonadota</taxon>
        <taxon>Betaproteobacteria</taxon>
        <taxon>Burkholderiales</taxon>
        <taxon>Sphaerotilaceae</taxon>
        <taxon>Roseateles</taxon>
    </lineage>
</organism>
<feature type="chain" id="PRO_5046155637" evidence="2">
    <location>
        <begin position="25"/>
        <end position="168"/>
    </location>
</feature>
<keyword evidence="2" id="KW-0732">Signal</keyword>